<dbReference type="Pfam" id="PF25954">
    <property type="entry name" value="Beta-barrel_RND_2"/>
    <property type="match status" value="1"/>
</dbReference>
<protein>
    <submittedName>
        <fullName evidence="6">Membrane fusion protein, copper/silver efflux system</fullName>
    </submittedName>
</protein>
<dbReference type="Pfam" id="PF25919">
    <property type="entry name" value="BSH_CusB"/>
    <property type="match status" value="1"/>
</dbReference>
<evidence type="ECO:0000259" key="4">
    <source>
        <dbReference type="Pfam" id="PF25919"/>
    </source>
</evidence>
<dbReference type="InterPro" id="IPR058792">
    <property type="entry name" value="Beta-barrel_RND_2"/>
</dbReference>
<keyword evidence="7" id="KW-1185">Reference proteome</keyword>
<sequence length="402" mass="43981">MVVEPETPRVGPNRVTVWIRDRADRPVTGACLKAVAVMPAMGAMPTMYAPAQMRETGPGRYEGEFRPSMAGEWPLTVEIAGPAGKARLTFDLATGRKGIRCSSCGTAVSPVGTIRVDPARRQLIGIRSAPVKRRPLVVTLRLPGAVKPDPGRVVAIAPRFGGWIETLVADTAGQPVRRGQPLMTIYSPELISAQEELLAARGSATLVAGVHSRLRRWGLPADWVRSLLRRGRIQETVRLQAPIDGVVLGEPLPAGSGFRAGQTLLQLADLSRLWVEAAIYPPWLDQVRAGMAAEVVLPGPPQRRWKTRVDYVYPWVEETSRSGRMRLVLENPWGLLPGHYVTVRLRLDLGDGRLQPRRIEAGRRNRDWIEVRSGLAEGEMVVVSGVFLIAAESKLKAGVAAW</sequence>
<accession>A0AAU9C914</accession>
<dbReference type="InterPro" id="IPR051909">
    <property type="entry name" value="MFP_Cation_Efflux"/>
</dbReference>
<dbReference type="Gene3D" id="2.40.30.170">
    <property type="match status" value="1"/>
</dbReference>
<evidence type="ECO:0000256" key="1">
    <source>
        <dbReference type="ARBA" id="ARBA00022448"/>
    </source>
</evidence>
<evidence type="ECO:0000259" key="2">
    <source>
        <dbReference type="Pfam" id="PF13115"/>
    </source>
</evidence>
<dbReference type="GO" id="GO:0046914">
    <property type="term" value="F:transition metal ion binding"/>
    <property type="evidence" value="ECO:0007669"/>
    <property type="project" value="TreeGrafter"/>
</dbReference>
<dbReference type="SUPFAM" id="SSF111369">
    <property type="entry name" value="HlyD-like secretion proteins"/>
    <property type="match status" value="1"/>
</dbReference>
<dbReference type="KEGG" id="mcau:MIT9_P0537"/>
<reference evidence="7" key="1">
    <citation type="journal article" date="2024" name="Int. J. Syst. Evol. Microbiol.">
        <title>Methylomarinovum tepidoasis sp. nov., a moderately thermophilic methanotroph of the family Methylothermaceae isolated from a deep-sea hydrothermal field.</title>
        <authorList>
            <person name="Hirayama H."/>
            <person name="Takaki Y."/>
            <person name="Abe M."/>
            <person name="Miyazaki M."/>
            <person name="Uematsu K."/>
            <person name="Matsui Y."/>
            <person name="Takai K."/>
        </authorList>
    </citation>
    <scope>NUCLEOTIDE SEQUENCE [LARGE SCALE GENOMIC DNA]</scope>
    <source>
        <strain evidence="7">IT-9</strain>
    </source>
</reference>
<feature type="domain" description="CusB-like barrel-sandwich hybrid" evidence="4">
    <location>
        <begin position="154"/>
        <end position="267"/>
    </location>
</feature>
<dbReference type="InterPro" id="IPR032693">
    <property type="entry name" value="YtkA-like_dom"/>
</dbReference>
<dbReference type="Gene3D" id="6.10.140.730">
    <property type="match status" value="1"/>
</dbReference>
<evidence type="ECO:0000313" key="6">
    <source>
        <dbReference type="EMBL" id="BCX80959.1"/>
    </source>
</evidence>
<feature type="domain" description="CusB-like beta-barrel" evidence="5">
    <location>
        <begin position="273"/>
        <end position="346"/>
    </location>
</feature>
<dbReference type="InterPro" id="IPR058791">
    <property type="entry name" value="3HB_CusB"/>
</dbReference>
<organism evidence="6 7">
    <name type="scientific">Methylomarinovum caldicuralii</name>
    <dbReference type="NCBI Taxonomy" id="438856"/>
    <lineage>
        <taxon>Bacteria</taxon>
        <taxon>Pseudomonadati</taxon>
        <taxon>Pseudomonadota</taxon>
        <taxon>Gammaproteobacteria</taxon>
        <taxon>Methylococcales</taxon>
        <taxon>Methylothermaceae</taxon>
        <taxon>Methylomarinovum</taxon>
    </lineage>
</organism>
<evidence type="ECO:0000259" key="5">
    <source>
        <dbReference type="Pfam" id="PF25954"/>
    </source>
</evidence>
<gene>
    <name evidence="6" type="ORF">MIT9_P0537</name>
</gene>
<dbReference type="Proteomes" id="UP001321825">
    <property type="component" value="Chromosome"/>
</dbReference>
<dbReference type="AlphaFoldDB" id="A0AAU9C914"/>
<keyword evidence="1" id="KW-0813">Transport</keyword>
<dbReference type="GO" id="GO:0030288">
    <property type="term" value="C:outer membrane-bounded periplasmic space"/>
    <property type="evidence" value="ECO:0007669"/>
    <property type="project" value="TreeGrafter"/>
</dbReference>
<dbReference type="Pfam" id="PF13115">
    <property type="entry name" value="YtkA"/>
    <property type="match status" value="1"/>
</dbReference>
<dbReference type="GO" id="GO:0060003">
    <property type="term" value="P:copper ion export"/>
    <property type="evidence" value="ECO:0007669"/>
    <property type="project" value="TreeGrafter"/>
</dbReference>
<evidence type="ECO:0000259" key="3">
    <source>
        <dbReference type="Pfam" id="PF25869"/>
    </source>
</evidence>
<evidence type="ECO:0000313" key="7">
    <source>
        <dbReference type="Proteomes" id="UP001321825"/>
    </source>
</evidence>
<dbReference type="PANTHER" id="PTHR30097:SF4">
    <property type="entry name" value="SLR6042 PROTEIN"/>
    <property type="match status" value="1"/>
</dbReference>
<name>A0AAU9C914_9GAMM</name>
<dbReference type="PANTHER" id="PTHR30097">
    <property type="entry name" value="CATION EFFLUX SYSTEM PROTEIN CUSB"/>
    <property type="match status" value="1"/>
</dbReference>
<dbReference type="InterPro" id="IPR058790">
    <property type="entry name" value="BSH_CusB"/>
</dbReference>
<dbReference type="EMBL" id="AP024714">
    <property type="protein sequence ID" value="BCX80959.1"/>
    <property type="molecule type" value="Genomic_DNA"/>
</dbReference>
<feature type="domain" description="YtkA-like" evidence="2">
    <location>
        <begin position="2"/>
        <end position="77"/>
    </location>
</feature>
<dbReference type="GO" id="GO:0015679">
    <property type="term" value="P:plasma membrane copper ion transport"/>
    <property type="evidence" value="ECO:0007669"/>
    <property type="project" value="TreeGrafter"/>
</dbReference>
<dbReference type="Gene3D" id="2.40.420.20">
    <property type="match status" value="1"/>
</dbReference>
<dbReference type="Pfam" id="PF25869">
    <property type="entry name" value="3HB_CusB"/>
    <property type="match status" value="1"/>
</dbReference>
<feature type="domain" description="CusB-like three alpha-helical bundle" evidence="3">
    <location>
        <begin position="189"/>
        <end position="234"/>
    </location>
</feature>
<proteinExistence type="predicted"/>